<feature type="domain" description="HTH cro/C1-type" evidence="6">
    <location>
        <begin position="35"/>
        <end position="89"/>
    </location>
</feature>
<reference evidence="7 8" key="1">
    <citation type="journal article" date="2012" name="Stand. Genomic Sci.">
        <title>Genome sequence of the ocean sediment bacterium Saccharomonospora marina type strain (XMU15(T)).</title>
        <authorList>
            <person name="Klenk H.P."/>
            <person name="Lu M."/>
            <person name="Lucas S."/>
            <person name="Lapidus A."/>
            <person name="Copeland A."/>
            <person name="Pitluck S."/>
            <person name="Goodwin L.A."/>
            <person name="Han C."/>
            <person name="Tapia R."/>
            <person name="Brambilla E.M."/>
            <person name="Potter G."/>
            <person name="Land M."/>
            <person name="Ivanova N."/>
            <person name="Rohde M."/>
            <person name="Goker M."/>
            <person name="Detter J.C."/>
            <person name="Li W.J."/>
            <person name="Kyrpides N.C."/>
            <person name="Woyke T."/>
        </authorList>
    </citation>
    <scope>NUCLEOTIDE SEQUENCE [LARGE SCALE GENOMIC DNA]</scope>
    <source>
        <strain evidence="7 8">XMU15</strain>
    </source>
</reference>
<keyword evidence="4" id="KW-0238">DNA-binding</keyword>
<dbReference type="GO" id="GO:0005829">
    <property type="term" value="C:cytosol"/>
    <property type="evidence" value="ECO:0007669"/>
    <property type="project" value="TreeGrafter"/>
</dbReference>
<dbReference type="GO" id="GO:0003700">
    <property type="term" value="F:DNA-binding transcription factor activity"/>
    <property type="evidence" value="ECO:0007669"/>
    <property type="project" value="TreeGrafter"/>
</dbReference>
<dbReference type="Pfam" id="PF09856">
    <property type="entry name" value="ScfRs"/>
    <property type="match status" value="1"/>
</dbReference>
<dbReference type="eggNOG" id="COG1396">
    <property type="taxonomic scope" value="Bacteria"/>
</dbReference>
<evidence type="ECO:0000313" key="8">
    <source>
        <dbReference type="Proteomes" id="UP000004926"/>
    </source>
</evidence>
<keyword evidence="5" id="KW-0804">Transcription</keyword>
<evidence type="ECO:0000256" key="2">
    <source>
        <dbReference type="ARBA" id="ARBA00022491"/>
    </source>
</evidence>
<dbReference type="Pfam" id="PF06114">
    <property type="entry name" value="Peptidase_M78"/>
    <property type="match status" value="1"/>
</dbReference>
<dbReference type="SMART" id="SM00530">
    <property type="entry name" value="HTH_XRE"/>
    <property type="match status" value="1"/>
</dbReference>
<dbReference type="InterPro" id="IPR001387">
    <property type="entry name" value="Cro/C1-type_HTH"/>
</dbReference>
<dbReference type="InterPro" id="IPR010982">
    <property type="entry name" value="Lambda_DNA-bd_dom_sf"/>
</dbReference>
<dbReference type="AlphaFoldDB" id="H5X2U4"/>
<dbReference type="InterPro" id="IPR018653">
    <property type="entry name" value="ScfR_C"/>
</dbReference>
<dbReference type="HOGENOM" id="CLU_046383_0_0_11"/>
<dbReference type="PANTHER" id="PTHR46797">
    <property type="entry name" value="HTH-TYPE TRANSCRIPTIONAL REGULATOR"/>
    <property type="match status" value="1"/>
</dbReference>
<gene>
    <name evidence="7" type="ORF">SacmaDRAFT_3883</name>
</gene>
<dbReference type="GO" id="GO:0003677">
    <property type="term" value="F:DNA binding"/>
    <property type="evidence" value="ECO:0007669"/>
    <property type="project" value="UniProtKB-KW"/>
</dbReference>
<keyword evidence="2" id="KW-0678">Repressor</keyword>
<evidence type="ECO:0000256" key="4">
    <source>
        <dbReference type="ARBA" id="ARBA00023125"/>
    </source>
</evidence>
<dbReference type="eggNOG" id="COG3800">
    <property type="taxonomic scope" value="Bacteria"/>
</dbReference>
<evidence type="ECO:0000256" key="5">
    <source>
        <dbReference type="ARBA" id="ARBA00023163"/>
    </source>
</evidence>
<dbReference type="PANTHER" id="PTHR46797:SF23">
    <property type="entry name" value="HTH-TYPE TRANSCRIPTIONAL REGULATOR SUTR"/>
    <property type="match status" value="1"/>
</dbReference>
<dbReference type="PROSITE" id="PS50943">
    <property type="entry name" value="HTH_CROC1"/>
    <property type="match status" value="1"/>
</dbReference>
<dbReference type="CDD" id="cd00093">
    <property type="entry name" value="HTH_XRE"/>
    <property type="match status" value="1"/>
</dbReference>
<dbReference type="STRING" id="882083.SacmaDRAFT_3883"/>
<sequence length="501" mass="55541">MLRKDAESTGLIGTARETLRRESGSVDKTFAGARLRHLRESRSMSQADLARLLEISPSYLNQIEHNSRPLTVPVLLRITEAFGVDAEFFADNDTSRIVADVREALLDESIGAPVSPGEINDLAKNLPTIADALVKLHRRYRNAVESTAALVAEDGRGMHGSAAAPLPHEEVRDFFYERENYVAELDERAEKMYEELGLRRGEVRNGLRDRLVEHYGVTVTTEGIDEASGEQHRYETQGRILRMAPSLRIGQQAFRMASQIALLEYDDLIDELADSWAFSGQPARSLARVGLANYFAGALILPYRQFHGQAERLRYDIELLCDHFGVGFETVCHRLSTLQRPKLRGIPFSFVRVDRAGNMSKRQSAAGFHFSRVGGACPLWVIYEAFTSPGKILSQVATLPDGKSYFWVARTIARNIGGYGSPGKMFSVGLGCELRHAHRLVYSAGLDLDDKAAATPIGMGCKVCERPACPQRAFPTIGKQLTVDENTSTFVPYPAVPKQDP</sequence>
<name>H5X2U4_9PSEU</name>
<evidence type="ECO:0000256" key="1">
    <source>
        <dbReference type="ARBA" id="ARBA00007227"/>
    </source>
</evidence>
<dbReference type="InterPro" id="IPR026281">
    <property type="entry name" value="HTH_RamB"/>
</dbReference>
<dbReference type="EMBL" id="CM001439">
    <property type="protein sequence ID" value="EHR52086.1"/>
    <property type="molecule type" value="Genomic_DNA"/>
</dbReference>
<keyword evidence="3" id="KW-0805">Transcription regulation</keyword>
<evidence type="ECO:0000256" key="3">
    <source>
        <dbReference type="ARBA" id="ARBA00023015"/>
    </source>
</evidence>
<evidence type="ECO:0000313" key="7">
    <source>
        <dbReference type="EMBL" id="EHR52086.1"/>
    </source>
</evidence>
<organism evidence="7 8">
    <name type="scientific">Saccharomonospora marina XMU15</name>
    <dbReference type="NCBI Taxonomy" id="882083"/>
    <lineage>
        <taxon>Bacteria</taxon>
        <taxon>Bacillati</taxon>
        <taxon>Actinomycetota</taxon>
        <taxon>Actinomycetes</taxon>
        <taxon>Pseudonocardiales</taxon>
        <taxon>Pseudonocardiaceae</taxon>
        <taxon>Saccharomonospora</taxon>
    </lineage>
</organism>
<keyword evidence="8" id="KW-1185">Reference proteome</keyword>
<dbReference type="InterPro" id="IPR010359">
    <property type="entry name" value="IrrE_HExxH"/>
</dbReference>
<protein>
    <submittedName>
        <fullName evidence="7">Putative transcriptional regulator</fullName>
    </submittedName>
</protein>
<dbReference type="Proteomes" id="UP000004926">
    <property type="component" value="Chromosome"/>
</dbReference>
<dbReference type="PIRSF" id="PIRSF019251">
    <property type="entry name" value="Rv0465c"/>
    <property type="match status" value="1"/>
</dbReference>
<dbReference type="FunFam" id="1.10.260.40:FF:000025">
    <property type="entry name" value="Cro/Cl family transcriptional regulator"/>
    <property type="match status" value="1"/>
</dbReference>
<proteinExistence type="inferred from homology"/>
<dbReference type="InterPro" id="IPR050807">
    <property type="entry name" value="TransReg_Diox_bact_type"/>
</dbReference>
<evidence type="ECO:0000259" key="6">
    <source>
        <dbReference type="PROSITE" id="PS50943"/>
    </source>
</evidence>
<accession>H5X2U4</accession>
<dbReference type="SUPFAM" id="SSF47413">
    <property type="entry name" value="lambda repressor-like DNA-binding domains"/>
    <property type="match status" value="1"/>
</dbReference>
<dbReference type="Pfam" id="PF01381">
    <property type="entry name" value="HTH_3"/>
    <property type="match status" value="1"/>
</dbReference>
<comment type="similarity">
    <text evidence="1">Belongs to the short-chain fatty acyl-CoA assimilation regulator (ScfR) family.</text>
</comment>
<dbReference type="Gene3D" id="1.10.260.40">
    <property type="entry name" value="lambda repressor-like DNA-binding domains"/>
    <property type="match status" value="1"/>
</dbReference>